<accession>A0A3P6EK39</accession>
<sequence>MMQISKSSSLRVKQTPINQLFITCLILHISNNIATKLL</sequence>
<reference evidence="1" key="1">
    <citation type="submission" date="2018-11" db="EMBL/GenBank/DDBJ databases">
        <authorList>
            <consortium name="Genoscope - CEA"/>
            <person name="William W."/>
        </authorList>
    </citation>
    <scope>NUCLEOTIDE SEQUENCE</scope>
</reference>
<proteinExistence type="predicted"/>
<organism evidence="1">
    <name type="scientific">Brassica oleracea</name>
    <name type="common">Wild cabbage</name>
    <dbReference type="NCBI Taxonomy" id="3712"/>
    <lineage>
        <taxon>Eukaryota</taxon>
        <taxon>Viridiplantae</taxon>
        <taxon>Streptophyta</taxon>
        <taxon>Embryophyta</taxon>
        <taxon>Tracheophyta</taxon>
        <taxon>Spermatophyta</taxon>
        <taxon>Magnoliopsida</taxon>
        <taxon>eudicotyledons</taxon>
        <taxon>Gunneridae</taxon>
        <taxon>Pentapetalae</taxon>
        <taxon>rosids</taxon>
        <taxon>malvids</taxon>
        <taxon>Brassicales</taxon>
        <taxon>Brassicaceae</taxon>
        <taxon>Brassiceae</taxon>
        <taxon>Brassica</taxon>
    </lineage>
</organism>
<name>A0A3P6EK39_BRAOL</name>
<evidence type="ECO:0000313" key="1">
    <source>
        <dbReference type="EMBL" id="VDD40138.1"/>
    </source>
</evidence>
<dbReference type="EMBL" id="LR031876">
    <property type="protein sequence ID" value="VDD40138.1"/>
    <property type="molecule type" value="Genomic_DNA"/>
</dbReference>
<dbReference type="AlphaFoldDB" id="A0A3P6EK39"/>
<protein>
    <submittedName>
        <fullName evidence="1">Uncharacterized protein</fullName>
    </submittedName>
</protein>
<gene>
    <name evidence="1" type="ORF">BOLC7T45698H</name>
</gene>